<evidence type="ECO:0000313" key="8">
    <source>
        <dbReference type="Proteomes" id="UP000290975"/>
    </source>
</evidence>
<dbReference type="GO" id="GO:0016020">
    <property type="term" value="C:membrane"/>
    <property type="evidence" value="ECO:0007669"/>
    <property type="project" value="UniProtKB-SubCell"/>
</dbReference>
<reference evidence="7 8" key="1">
    <citation type="submission" date="2014-12" db="EMBL/GenBank/DDBJ databases">
        <title>Whole genome sequencing of Sphingobium xenophagum OW59.</title>
        <authorList>
            <person name="Ohta Y."/>
            <person name="Nishi S."/>
            <person name="Hatada Y."/>
        </authorList>
    </citation>
    <scope>NUCLEOTIDE SEQUENCE [LARGE SCALE GENOMIC DNA]</scope>
    <source>
        <strain evidence="7 8">OW59</strain>
    </source>
</reference>
<proteinExistence type="predicted"/>
<feature type="transmembrane region" description="Helical" evidence="5">
    <location>
        <begin position="77"/>
        <end position="99"/>
    </location>
</feature>
<name>A0A401J5S8_SPHXE</name>
<sequence length="131" mass="13835">MRMLVALVSRLMFARYLLASICALSSDMALFLMLDHVGAVPMLAAFGGYAVGLVVHWTISIRFVFDTGTGPTHAQRAGFVASALLGMGITLSMVGGLSLIGVAPAIAKLLSVPVSFLIVYAIRKYGIFARA</sequence>
<evidence type="ECO:0000256" key="5">
    <source>
        <dbReference type="SAM" id="Phobius"/>
    </source>
</evidence>
<feature type="transmembrane region" description="Helical" evidence="5">
    <location>
        <begin position="43"/>
        <end position="65"/>
    </location>
</feature>
<dbReference type="EMBL" id="BBQY01000022">
    <property type="protein sequence ID" value="GBH31963.1"/>
    <property type="molecule type" value="Genomic_DNA"/>
</dbReference>
<keyword evidence="8" id="KW-1185">Reference proteome</keyword>
<gene>
    <name evidence="7" type="ORF">MBESOW_P3224</name>
</gene>
<dbReference type="InterPro" id="IPR007267">
    <property type="entry name" value="GtrA_DPMS_TM"/>
</dbReference>
<evidence type="ECO:0000256" key="2">
    <source>
        <dbReference type="ARBA" id="ARBA00022692"/>
    </source>
</evidence>
<evidence type="ECO:0000256" key="1">
    <source>
        <dbReference type="ARBA" id="ARBA00004141"/>
    </source>
</evidence>
<feature type="domain" description="GtrA/DPMS transmembrane" evidence="6">
    <location>
        <begin position="15"/>
        <end position="128"/>
    </location>
</feature>
<keyword evidence="4 5" id="KW-0472">Membrane</keyword>
<evidence type="ECO:0000256" key="4">
    <source>
        <dbReference type="ARBA" id="ARBA00023136"/>
    </source>
</evidence>
<comment type="subcellular location">
    <subcellularLocation>
        <location evidence="1">Membrane</location>
        <topology evidence="1">Multi-pass membrane protein</topology>
    </subcellularLocation>
</comment>
<accession>A0A401J5S8</accession>
<evidence type="ECO:0000259" key="6">
    <source>
        <dbReference type="Pfam" id="PF04138"/>
    </source>
</evidence>
<evidence type="ECO:0000256" key="3">
    <source>
        <dbReference type="ARBA" id="ARBA00022989"/>
    </source>
</evidence>
<evidence type="ECO:0000313" key="7">
    <source>
        <dbReference type="EMBL" id="GBH31963.1"/>
    </source>
</evidence>
<dbReference type="Proteomes" id="UP000290975">
    <property type="component" value="Unassembled WGS sequence"/>
</dbReference>
<dbReference type="AlphaFoldDB" id="A0A401J5S8"/>
<keyword evidence="3 5" id="KW-1133">Transmembrane helix</keyword>
<keyword evidence="2 5" id="KW-0812">Transmembrane</keyword>
<comment type="caution">
    <text evidence="7">The sequence shown here is derived from an EMBL/GenBank/DDBJ whole genome shotgun (WGS) entry which is preliminary data.</text>
</comment>
<dbReference type="Pfam" id="PF04138">
    <property type="entry name" value="GtrA_DPMS_TM"/>
    <property type="match status" value="1"/>
</dbReference>
<feature type="transmembrane region" description="Helical" evidence="5">
    <location>
        <begin position="105"/>
        <end position="122"/>
    </location>
</feature>
<protein>
    <recommendedName>
        <fullName evidence="6">GtrA/DPMS transmembrane domain-containing protein</fullName>
    </recommendedName>
</protein>
<organism evidence="7 8">
    <name type="scientific">Sphingobium xenophagum</name>
    <dbReference type="NCBI Taxonomy" id="121428"/>
    <lineage>
        <taxon>Bacteria</taxon>
        <taxon>Pseudomonadati</taxon>
        <taxon>Pseudomonadota</taxon>
        <taxon>Alphaproteobacteria</taxon>
        <taxon>Sphingomonadales</taxon>
        <taxon>Sphingomonadaceae</taxon>
        <taxon>Sphingobium</taxon>
    </lineage>
</organism>
<dbReference type="STRING" id="1192759.GCA_000277525_03510"/>
<dbReference type="GO" id="GO:0000271">
    <property type="term" value="P:polysaccharide biosynthetic process"/>
    <property type="evidence" value="ECO:0007669"/>
    <property type="project" value="InterPro"/>
</dbReference>